<evidence type="ECO:0000256" key="1">
    <source>
        <dbReference type="ARBA" id="ARBA00008857"/>
    </source>
</evidence>
<name>A0A9W5TZ57_9BACI</name>
<dbReference type="AlphaFoldDB" id="A0A9W5TZ57"/>
<comment type="caution">
    <text evidence="8">The sequence shown here is derived from an EMBL/GenBank/DDBJ whole genome shotgun (WGS) entry which is preliminary data.</text>
</comment>
<dbReference type="PROSITE" id="PS51900">
    <property type="entry name" value="CB"/>
    <property type="match status" value="1"/>
</dbReference>
<feature type="domain" description="Core-binding (CB)" evidence="7">
    <location>
        <begin position="38"/>
        <end position="147"/>
    </location>
</feature>
<comment type="similarity">
    <text evidence="1">Belongs to the 'phage' integrase family.</text>
</comment>
<feature type="domain" description="Tyr recombinase" evidence="6">
    <location>
        <begin position="168"/>
        <end position="362"/>
    </location>
</feature>
<dbReference type="Pfam" id="PF14659">
    <property type="entry name" value="Phage_int_SAM_3"/>
    <property type="match status" value="1"/>
</dbReference>
<dbReference type="InterPro" id="IPR028259">
    <property type="entry name" value="AP2-like_int_N"/>
</dbReference>
<organism evidence="8 9">
    <name type="scientific">Lentibacillus populi</name>
    <dbReference type="NCBI Taxonomy" id="1827502"/>
    <lineage>
        <taxon>Bacteria</taxon>
        <taxon>Bacillati</taxon>
        <taxon>Bacillota</taxon>
        <taxon>Bacilli</taxon>
        <taxon>Bacillales</taxon>
        <taxon>Bacillaceae</taxon>
        <taxon>Lentibacillus</taxon>
    </lineage>
</organism>
<dbReference type="InterPro" id="IPR010998">
    <property type="entry name" value="Integrase_recombinase_N"/>
</dbReference>
<evidence type="ECO:0000259" key="7">
    <source>
        <dbReference type="PROSITE" id="PS51900"/>
    </source>
</evidence>
<dbReference type="InterPro" id="IPR013762">
    <property type="entry name" value="Integrase-like_cat_sf"/>
</dbReference>
<keyword evidence="4" id="KW-0233">DNA recombination</keyword>
<evidence type="ECO:0000259" key="6">
    <source>
        <dbReference type="PROSITE" id="PS51898"/>
    </source>
</evidence>
<dbReference type="InterPro" id="IPR004107">
    <property type="entry name" value="Integrase_SAM-like_N"/>
</dbReference>
<dbReference type="PANTHER" id="PTHR30349">
    <property type="entry name" value="PHAGE INTEGRASE-RELATED"/>
    <property type="match status" value="1"/>
</dbReference>
<reference evidence="8" key="2">
    <citation type="submission" date="2020-09" db="EMBL/GenBank/DDBJ databases">
        <authorList>
            <person name="Sun Q."/>
            <person name="Zhou Y."/>
        </authorList>
    </citation>
    <scope>NUCLEOTIDE SEQUENCE</scope>
    <source>
        <strain evidence="8">CGMCC 1.15454</strain>
    </source>
</reference>
<dbReference type="InterPro" id="IPR011010">
    <property type="entry name" value="DNA_brk_join_enz"/>
</dbReference>
<dbReference type="GO" id="GO:0003677">
    <property type="term" value="F:DNA binding"/>
    <property type="evidence" value="ECO:0007669"/>
    <property type="project" value="UniProtKB-UniRule"/>
</dbReference>
<dbReference type="SUPFAM" id="SSF56349">
    <property type="entry name" value="DNA breaking-rejoining enzymes"/>
    <property type="match status" value="1"/>
</dbReference>
<dbReference type="InterPro" id="IPR050090">
    <property type="entry name" value="Tyrosine_recombinase_XerCD"/>
</dbReference>
<dbReference type="Pfam" id="PF00589">
    <property type="entry name" value="Phage_integrase"/>
    <property type="match status" value="1"/>
</dbReference>
<evidence type="ECO:0000256" key="3">
    <source>
        <dbReference type="ARBA" id="ARBA00023125"/>
    </source>
</evidence>
<dbReference type="Proteomes" id="UP000621492">
    <property type="component" value="Unassembled WGS sequence"/>
</dbReference>
<dbReference type="InterPro" id="IPR044068">
    <property type="entry name" value="CB"/>
</dbReference>
<dbReference type="EMBL" id="BMJD01000022">
    <property type="protein sequence ID" value="GGB48080.1"/>
    <property type="molecule type" value="Genomic_DNA"/>
</dbReference>
<gene>
    <name evidence="8" type="ORF">GCM10011409_27030</name>
</gene>
<evidence type="ECO:0000256" key="4">
    <source>
        <dbReference type="ARBA" id="ARBA00023172"/>
    </source>
</evidence>
<dbReference type="Pfam" id="PF14657">
    <property type="entry name" value="Arm-DNA-bind_4"/>
    <property type="match status" value="1"/>
</dbReference>
<protein>
    <submittedName>
        <fullName evidence="8">Site-specific integrase</fullName>
    </submittedName>
</protein>
<dbReference type="InterPro" id="IPR002104">
    <property type="entry name" value="Integrase_catalytic"/>
</dbReference>
<dbReference type="Gene3D" id="1.10.443.10">
    <property type="entry name" value="Intergrase catalytic core"/>
    <property type="match status" value="1"/>
</dbReference>
<dbReference type="CDD" id="cd01189">
    <property type="entry name" value="INT_ICEBs1_C_like"/>
    <property type="match status" value="1"/>
</dbReference>
<evidence type="ECO:0000313" key="8">
    <source>
        <dbReference type="EMBL" id="GGB48080.1"/>
    </source>
</evidence>
<dbReference type="PANTHER" id="PTHR30349:SF64">
    <property type="entry name" value="PROPHAGE INTEGRASE INTD-RELATED"/>
    <property type="match status" value="1"/>
</dbReference>
<keyword evidence="3 5" id="KW-0238">DNA-binding</keyword>
<proteinExistence type="inferred from homology"/>
<keyword evidence="2" id="KW-0229">DNA integration</keyword>
<evidence type="ECO:0000313" key="9">
    <source>
        <dbReference type="Proteomes" id="UP000621492"/>
    </source>
</evidence>
<reference evidence="8" key="1">
    <citation type="journal article" date="2014" name="Int. J. Syst. Evol. Microbiol.">
        <title>Complete genome sequence of Corynebacterium casei LMG S-19264T (=DSM 44701T), isolated from a smear-ripened cheese.</title>
        <authorList>
            <consortium name="US DOE Joint Genome Institute (JGI-PGF)"/>
            <person name="Walter F."/>
            <person name="Albersmeier A."/>
            <person name="Kalinowski J."/>
            <person name="Ruckert C."/>
        </authorList>
    </citation>
    <scope>NUCLEOTIDE SEQUENCE</scope>
    <source>
        <strain evidence="8">CGMCC 1.15454</strain>
    </source>
</reference>
<sequence length="403" mass="46996">MAKDVIKKAKNGTYYFRANLGYHSVTGKQIQKYCSGFKTKKEAREEYSRLLLTKSEDSVESAGKLPFKQFIEDIFLPWYKTRVKERTYDNRLPTVKRHLSYFYDFLITEITPLHVQKWQLFLSKKGYAPSYIRIVQGLFSLSMDRAVVLGLVESNPSKIVGNVKKTKTKIDFWTKEEFEKVLSFFYKEDYYQHFLFMSLWLLFMTGMRIGEATAIQWEDIDFETGMLSIDKTLYYKNLDDYTFVEPKTKASVRHIVLDEDTLTLLHQWKDVQQAVIQTNFVMSYNGVPTQKHTLAHVITRFAKKAGVHRIRLHALRHSHASLLISMGENPLIIKDRLGHEDIETTLGTYGHLYPNSNFEVAHKLKGILSFQTATENKDTSPKNQFTAQYLRKDLETNNAITMQ</sequence>
<dbReference type="PROSITE" id="PS51898">
    <property type="entry name" value="TYR_RECOMBINASE"/>
    <property type="match status" value="1"/>
</dbReference>
<dbReference type="RefSeq" id="WP_188725355.1">
    <property type="nucleotide sequence ID" value="NZ_BMJD01000022.1"/>
</dbReference>
<evidence type="ECO:0000256" key="2">
    <source>
        <dbReference type="ARBA" id="ARBA00022908"/>
    </source>
</evidence>
<keyword evidence="9" id="KW-1185">Reference proteome</keyword>
<accession>A0A9W5TZ57</accession>
<dbReference type="Gene3D" id="1.10.150.130">
    <property type="match status" value="1"/>
</dbReference>
<dbReference type="GO" id="GO:0015074">
    <property type="term" value="P:DNA integration"/>
    <property type="evidence" value="ECO:0007669"/>
    <property type="project" value="UniProtKB-KW"/>
</dbReference>
<evidence type="ECO:0000256" key="5">
    <source>
        <dbReference type="PROSITE-ProRule" id="PRU01248"/>
    </source>
</evidence>
<dbReference type="GO" id="GO:0006310">
    <property type="term" value="P:DNA recombination"/>
    <property type="evidence" value="ECO:0007669"/>
    <property type="project" value="UniProtKB-KW"/>
</dbReference>